<gene>
    <name evidence="3" type="ORF">Mth01_26760</name>
</gene>
<dbReference type="Gene3D" id="1.10.260.40">
    <property type="entry name" value="lambda repressor-like DNA-binding domains"/>
    <property type="match status" value="1"/>
</dbReference>
<dbReference type="RefSeq" id="WP_204016142.1">
    <property type="nucleotide sequence ID" value="NZ_BOOG01000022.1"/>
</dbReference>
<dbReference type="EMBL" id="BOOG01000022">
    <property type="protein sequence ID" value="GIH70423.1"/>
    <property type="molecule type" value="Genomic_DNA"/>
</dbReference>
<name>A0A8J3RDC8_9ACTN</name>
<reference evidence="3" key="1">
    <citation type="submission" date="2021-01" db="EMBL/GenBank/DDBJ databases">
        <title>Whole genome shotgun sequence of Sphaerimonospora thailandensis NBRC 107569.</title>
        <authorList>
            <person name="Komaki H."/>
            <person name="Tamura T."/>
        </authorList>
    </citation>
    <scope>NUCLEOTIDE SEQUENCE</scope>
    <source>
        <strain evidence="3">NBRC 107569</strain>
    </source>
</reference>
<dbReference type="InterPro" id="IPR052345">
    <property type="entry name" value="Rad_response_metalloprotease"/>
</dbReference>
<feature type="domain" description="HTH cro/C1-type" evidence="2">
    <location>
        <begin position="26"/>
        <end position="80"/>
    </location>
</feature>
<proteinExistence type="inferred from homology"/>
<dbReference type="AlphaFoldDB" id="A0A8J3RDC8"/>
<dbReference type="Proteomes" id="UP000610966">
    <property type="component" value="Unassembled WGS sequence"/>
</dbReference>
<keyword evidence="4" id="KW-1185">Reference proteome</keyword>
<comment type="caution">
    <text evidence="3">The sequence shown here is derived from an EMBL/GenBank/DDBJ whole genome shotgun (WGS) entry which is preliminary data.</text>
</comment>
<evidence type="ECO:0000259" key="2">
    <source>
        <dbReference type="PROSITE" id="PS50943"/>
    </source>
</evidence>
<dbReference type="PANTHER" id="PTHR43236:SF2">
    <property type="entry name" value="BLL0069 PROTEIN"/>
    <property type="match status" value="1"/>
</dbReference>
<evidence type="ECO:0000313" key="3">
    <source>
        <dbReference type="EMBL" id="GIH70423.1"/>
    </source>
</evidence>
<dbReference type="PROSITE" id="PS50943">
    <property type="entry name" value="HTH_CROC1"/>
    <property type="match status" value="1"/>
</dbReference>
<dbReference type="InterPro" id="IPR010982">
    <property type="entry name" value="Lambda_DNA-bd_dom_sf"/>
</dbReference>
<protein>
    <submittedName>
        <fullName evidence="3">XRE family transcriptional regulator</fullName>
    </submittedName>
</protein>
<dbReference type="Pfam" id="PF01381">
    <property type="entry name" value="HTH_3"/>
    <property type="match status" value="1"/>
</dbReference>
<accession>A0A8J3RDC8</accession>
<organism evidence="3 4">
    <name type="scientific">Sphaerimonospora thailandensis</name>
    <dbReference type="NCBI Taxonomy" id="795644"/>
    <lineage>
        <taxon>Bacteria</taxon>
        <taxon>Bacillati</taxon>
        <taxon>Actinomycetota</taxon>
        <taxon>Actinomycetes</taxon>
        <taxon>Streptosporangiales</taxon>
        <taxon>Streptosporangiaceae</taxon>
        <taxon>Sphaerimonospora</taxon>
    </lineage>
</organism>
<dbReference type="PANTHER" id="PTHR43236">
    <property type="entry name" value="ANTITOXIN HIGA1"/>
    <property type="match status" value="1"/>
</dbReference>
<comment type="similarity">
    <text evidence="1">Belongs to the short-chain fatty acyl-CoA assimilation regulator (ScfR) family.</text>
</comment>
<evidence type="ECO:0000313" key="4">
    <source>
        <dbReference type="Proteomes" id="UP000610966"/>
    </source>
</evidence>
<dbReference type="GO" id="GO:0003677">
    <property type="term" value="F:DNA binding"/>
    <property type="evidence" value="ECO:0007669"/>
    <property type="project" value="InterPro"/>
</dbReference>
<dbReference type="InterPro" id="IPR001387">
    <property type="entry name" value="Cro/C1-type_HTH"/>
</dbReference>
<sequence>MARAKTTRILYAAGDLDYAVPPGDTLRELLEEKGMTQRELAERVGLSPKHVNQLIHGLVRLTPEVAESLERVVGTPARLWNRLEADYQSTRARLRSVRDLEQHIEWLKELPVSELVKRKVLPEEPKDKVARVEQLLAFFAIASVDVWRELYERPAACAFRKSKAQDSKLGPLATWLRLGEIEAQQIRCATFDAAALSRTIPELRALTVLPPDEFRPRLREICSSSGVAVVFVEEVRGARVSGVTRKIGTKRVIQLSLRYRTDDQLWFSFFHEVHHVLNGDDEIRIEIAGRTGTDDPKEAEADRFAADTLIPPRHASRLAGLTSKDAIRAFAEEIGIAPGIVTGRLQREFPRRWPYRNGNDLKRKLDMTAPS</sequence>
<dbReference type="SMART" id="SM00530">
    <property type="entry name" value="HTH_XRE"/>
    <property type="match status" value="1"/>
</dbReference>
<dbReference type="Pfam" id="PF06114">
    <property type="entry name" value="Peptidase_M78"/>
    <property type="match status" value="1"/>
</dbReference>
<evidence type="ECO:0000256" key="1">
    <source>
        <dbReference type="ARBA" id="ARBA00007227"/>
    </source>
</evidence>
<dbReference type="InterPro" id="IPR010359">
    <property type="entry name" value="IrrE_HExxH"/>
</dbReference>
<dbReference type="CDD" id="cd00093">
    <property type="entry name" value="HTH_XRE"/>
    <property type="match status" value="1"/>
</dbReference>
<dbReference type="SUPFAM" id="SSF47413">
    <property type="entry name" value="lambda repressor-like DNA-binding domains"/>
    <property type="match status" value="1"/>
</dbReference>